<reference evidence="2" key="1">
    <citation type="submission" date="2021-01" db="EMBL/GenBank/DDBJ databases">
        <authorList>
            <consortium name="Genoscope - CEA"/>
            <person name="William W."/>
        </authorList>
    </citation>
    <scope>NUCLEOTIDE SEQUENCE</scope>
</reference>
<evidence type="ECO:0000313" key="2">
    <source>
        <dbReference type="EMBL" id="CAD8160671.1"/>
    </source>
</evidence>
<keyword evidence="1" id="KW-0472">Membrane</keyword>
<feature type="transmembrane region" description="Helical" evidence="1">
    <location>
        <begin position="85"/>
        <end position="107"/>
    </location>
</feature>
<evidence type="ECO:0000313" key="3">
    <source>
        <dbReference type="Proteomes" id="UP000689195"/>
    </source>
</evidence>
<dbReference type="Proteomes" id="UP000689195">
    <property type="component" value="Unassembled WGS sequence"/>
</dbReference>
<evidence type="ECO:0000256" key="1">
    <source>
        <dbReference type="SAM" id="Phobius"/>
    </source>
</evidence>
<keyword evidence="1" id="KW-1133">Transmembrane helix</keyword>
<comment type="caution">
    <text evidence="2">The sequence shown here is derived from an EMBL/GenBank/DDBJ whole genome shotgun (WGS) entry which is preliminary data.</text>
</comment>
<protein>
    <submittedName>
        <fullName evidence="2">Uncharacterized protein</fullName>
    </submittedName>
</protein>
<keyword evidence="1" id="KW-0812">Transmembrane</keyword>
<feature type="transmembrane region" description="Helical" evidence="1">
    <location>
        <begin position="123"/>
        <end position="142"/>
    </location>
</feature>
<dbReference type="AlphaFoldDB" id="A0A8S1U5C1"/>
<dbReference type="EMBL" id="CAJJDO010000035">
    <property type="protein sequence ID" value="CAD8160671.1"/>
    <property type="molecule type" value="Genomic_DNA"/>
</dbReference>
<dbReference type="OrthoDB" id="314293at2759"/>
<feature type="transmembrane region" description="Helical" evidence="1">
    <location>
        <begin position="42"/>
        <end position="64"/>
    </location>
</feature>
<sequence length="243" mass="28314">MQQKCCCLPTQKAFLMIVYLDISRIIWGTVACAFMFQKDSSLSLIISIMDIIIIVFQSSVALYINMRALKQQNKKPIFIYRKLKVLSICFNILDRLIVPIINCTLIFKDDQQEARSQYCVLDIFVALIITAIIWNLIEYYFYTIVRDFVMILQSSQNRSLRYMNDSKLKLLEQQNLAIVFEVAGLRPAYRRGGQPIINSDKVEQGHLKSTMEVQKIYQQPLQNNQSFQVYGSQQELIEINLIE</sequence>
<accession>A0A8S1U5C1</accession>
<proteinExistence type="predicted"/>
<organism evidence="2 3">
    <name type="scientific">Paramecium pentaurelia</name>
    <dbReference type="NCBI Taxonomy" id="43138"/>
    <lineage>
        <taxon>Eukaryota</taxon>
        <taxon>Sar</taxon>
        <taxon>Alveolata</taxon>
        <taxon>Ciliophora</taxon>
        <taxon>Intramacronucleata</taxon>
        <taxon>Oligohymenophorea</taxon>
        <taxon>Peniculida</taxon>
        <taxon>Parameciidae</taxon>
        <taxon>Paramecium</taxon>
    </lineage>
</organism>
<feature type="transmembrane region" description="Helical" evidence="1">
    <location>
        <begin position="12"/>
        <end position="36"/>
    </location>
</feature>
<gene>
    <name evidence="2" type="ORF">PPENT_87.1.T0350103</name>
</gene>
<name>A0A8S1U5C1_9CILI</name>
<keyword evidence="3" id="KW-1185">Reference proteome</keyword>